<reference evidence="1 2" key="1">
    <citation type="submission" date="2019-02" db="EMBL/GenBank/DDBJ databases">
        <title>Deep-cultivation of Planctomycetes and their phenomic and genomic characterization uncovers novel biology.</title>
        <authorList>
            <person name="Wiegand S."/>
            <person name="Jogler M."/>
            <person name="Boedeker C."/>
            <person name="Pinto D."/>
            <person name="Vollmers J."/>
            <person name="Rivas-Marin E."/>
            <person name="Kohn T."/>
            <person name="Peeters S.H."/>
            <person name="Heuer A."/>
            <person name="Rast P."/>
            <person name="Oberbeckmann S."/>
            <person name="Bunk B."/>
            <person name="Jeske O."/>
            <person name="Meyerdierks A."/>
            <person name="Storesund J.E."/>
            <person name="Kallscheuer N."/>
            <person name="Luecker S."/>
            <person name="Lage O.M."/>
            <person name="Pohl T."/>
            <person name="Merkel B.J."/>
            <person name="Hornburger P."/>
            <person name="Mueller R.-W."/>
            <person name="Bruemmer F."/>
            <person name="Labrenz M."/>
            <person name="Spormann A.M."/>
            <person name="Op Den Camp H."/>
            <person name="Overmann J."/>
            <person name="Amann R."/>
            <person name="Jetten M.S.M."/>
            <person name="Mascher T."/>
            <person name="Medema M.H."/>
            <person name="Devos D.P."/>
            <person name="Kaster A.-K."/>
            <person name="Ovreas L."/>
            <person name="Rohde M."/>
            <person name="Galperin M.Y."/>
            <person name="Jogler C."/>
        </authorList>
    </citation>
    <scope>NUCLEOTIDE SEQUENCE [LARGE SCALE GENOMIC DNA]</scope>
    <source>
        <strain evidence="1 2">Mal64</strain>
    </source>
</reference>
<name>A0A5C5ZML0_9BACT</name>
<organism evidence="1 2">
    <name type="scientific">Pseudobythopirellula maris</name>
    <dbReference type="NCBI Taxonomy" id="2527991"/>
    <lineage>
        <taxon>Bacteria</taxon>
        <taxon>Pseudomonadati</taxon>
        <taxon>Planctomycetota</taxon>
        <taxon>Planctomycetia</taxon>
        <taxon>Pirellulales</taxon>
        <taxon>Lacipirellulaceae</taxon>
        <taxon>Pseudobythopirellula</taxon>
    </lineage>
</organism>
<dbReference type="EMBL" id="SJPQ01000002">
    <property type="protein sequence ID" value="TWT88714.1"/>
    <property type="molecule type" value="Genomic_DNA"/>
</dbReference>
<dbReference type="AlphaFoldDB" id="A0A5C5ZML0"/>
<proteinExistence type="predicted"/>
<evidence type="ECO:0000313" key="1">
    <source>
        <dbReference type="EMBL" id="TWT88714.1"/>
    </source>
</evidence>
<sequence length="219" mass="22707">MRNRNSRGGRRARFEALEDRRVLATLTINSDADAFSNVNDGSLTLREAIDIVNGDYLPADIPGSPDDREQIDNVSLLGTNDRIVFDSSLFGAPGTPGSIDLIHGELEVEQSVVIDGGGYDPATGMDDGLLGWSKLTIDAGGLSRAYNIYVGASDSVTVKEISMTGGNSVGGGTPGGAGGAINAAINHGELILDNLQFLDNSANRWGGAMAVSAITLIAA</sequence>
<protein>
    <submittedName>
        <fullName evidence="1">Uncharacterized protein</fullName>
    </submittedName>
</protein>
<comment type="caution">
    <text evidence="1">The sequence shown here is derived from an EMBL/GenBank/DDBJ whole genome shotgun (WGS) entry which is preliminary data.</text>
</comment>
<keyword evidence="2" id="KW-1185">Reference proteome</keyword>
<dbReference type="RefSeq" id="WP_146400003.1">
    <property type="nucleotide sequence ID" value="NZ_SJPQ01000002.1"/>
</dbReference>
<accession>A0A5C5ZML0</accession>
<dbReference type="Proteomes" id="UP000315440">
    <property type="component" value="Unassembled WGS sequence"/>
</dbReference>
<gene>
    <name evidence="1" type="ORF">Mal64_22020</name>
</gene>
<evidence type="ECO:0000313" key="2">
    <source>
        <dbReference type="Proteomes" id="UP000315440"/>
    </source>
</evidence>